<comment type="caution">
    <text evidence="1">The sequence shown here is derived from an EMBL/GenBank/DDBJ whole genome shotgun (WGS) entry which is preliminary data.</text>
</comment>
<protein>
    <submittedName>
        <fullName evidence="1">Zinc finger protein</fullName>
    </submittedName>
</protein>
<gene>
    <name evidence="1" type="ORF">STAS_05098</name>
</gene>
<keyword evidence="2" id="KW-1185">Reference proteome</keyword>
<name>A0A5A7P9B6_STRAF</name>
<reference evidence="2" key="1">
    <citation type="journal article" date="2019" name="Curr. Biol.">
        <title>Genome Sequence of Striga asiatica Provides Insight into the Evolution of Plant Parasitism.</title>
        <authorList>
            <person name="Yoshida S."/>
            <person name="Kim S."/>
            <person name="Wafula E.K."/>
            <person name="Tanskanen J."/>
            <person name="Kim Y.M."/>
            <person name="Honaas L."/>
            <person name="Yang Z."/>
            <person name="Spallek T."/>
            <person name="Conn C.E."/>
            <person name="Ichihashi Y."/>
            <person name="Cheong K."/>
            <person name="Cui S."/>
            <person name="Der J.P."/>
            <person name="Gundlach H."/>
            <person name="Jiao Y."/>
            <person name="Hori C."/>
            <person name="Ishida J.K."/>
            <person name="Kasahara H."/>
            <person name="Kiba T."/>
            <person name="Kim M.S."/>
            <person name="Koo N."/>
            <person name="Laohavisit A."/>
            <person name="Lee Y.H."/>
            <person name="Lumba S."/>
            <person name="McCourt P."/>
            <person name="Mortimer J.C."/>
            <person name="Mutuku J.M."/>
            <person name="Nomura T."/>
            <person name="Sasaki-Sekimoto Y."/>
            <person name="Seto Y."/>
            <person name="Wang Y."/>
            <person name="Wakatake T."/>
            <person name="Sakakibara H."/>
            <person name="Demura T."/>
            <person name="Yamaguchi S."/>
            <person name="Yoneyama K."/>
            <person name="Manabe R.I."/>
            <person name="Nelson D.C."/>
            <person name="Schulman A.H."/>
            <person name="Timko M.P."/>
            <person name="dePamphilis C.W."/>
            <person name="Choi D."/>
            <person name="Shirasu K."/>
        </authorList>
    </citation>
    <scope>NUCLEOTIDE SEQUENCE [LARGE SCALE GENOMIC DNA]</scope>
    <source>
        <strain evidence="2">cv. UVA1</strain>
    </source>
</reference>
<sequence>MSTNPNRTVYGQPVTIGIQEIKLLYVLDIQAVLMDKRPISNRFGKKFRQRHSGKRQHSCKRRTDAQAEIQALQLMNHKYDAENSFMCQRRKLPSIGVTNKDLTGDKILVLRDVKWKGKV</sequence>
<evidence type="ECO:0000313" key="1">
    <source>
        <dbReference type="EMBL" id="GER29251.1"/>
    </source>
</evidence>
<dbReference type="EMBL" id="BKCP01003447">
    <property type="protein sequence ID" value="GER29251.1"/>
    <property type="molecule type" value="Genomic_DNA"/>
</dbReference>
<dbReference type="Proteomes" id="UP000325081">
    <property type="component" value="Unassembled WGS sequence"/>
</dbReference>
<proteinExistence type="predicted"/>
<accession>A0A5A7P9B6</accession>
<organism evidence="1 2">
    <name type="scientific">Striga asiatica</name>
    <name type="common">Asiatic witchweed</name>
    <name type="synonym">Buchnera asiatica</name>
    <dbReference type="NCBI Taxonomy" id="4170"/>
    <lineage>
        <taxon>Eukaryota</taxon>
        <taxon>Viridiplantae</taxon>
        <taxon>Streptophyta</taxon>
        <taxon>Embryophyta</taxon>
        <taxon>Tracheophyta</taxon>
        <taxon>Spermatophyta</taxon>
        <taxon>Magnoliopsida</taxon>
        <taxon>eudicotyledons</taxon>
        <taxon>Gunneridae</taxon>
        <taxon>Pentapetalae</taxon>
        <taxon>asterids</taxon>
        <taxon>lamiids</taxon>
        <taxon>Lamiales</taxon>
        <taxon>Orobanchaceae</taxon>
        <taxon>Buchnereae</taxon>
        <taxon>Striga</taxon>
    </lineage>
</organism>
<evidence type="ECO:0000313" key="2">
    <source>
        <dbReference type="Proteomes" id="UP000325081"/>
    </source>
</evidence>
<dbReference type="AlphaFoldDB" id="A0A5A7P9B6"/>